<feature type="transmembrane region" description="Helical" evidence="8">
    <location>
        <begin position="138"/>
        <end position="162"/>
    </location>
</feature>
<evidence type="ECO:0000256" key="2">
    <source>
        <dbReference type="ARBA" id="ARBA00009142"/>
    </source>
</evidence>
<evidence type="ECO:0000256" key="1">
    <source>
        <dbReference type="ARBA" id="ARBA00004651"/>
    </source>
</evidence>
<dbReference type="PANTHER" id="PTHR30269:SF37">
    <property type="entry name" value="MEMBRANE TRANSPORTER PROTEIN"/>
    <property type="match status" value="1"/>
</dbReference>
<evidence type="ECO:0000256" key="3">
    <source>
        <dbReference type="ARBA" id="ARBA00022448"/>
    </source>
</evidence>
<dbReference type="Pfam" id="PF01925">
    <property type="entry name" value="TauE"/>
    <property type="match status" value="1"/>
</dbReference>
<dbReference type="InterPro" id="IPR052017">
    <property type="entry name" value="TSUP"/>
</dbReference>
<feature type="transmembrane region" description="Helical" evidence="8">
    <location>
        <begin position="84"/>
        <end position="103"/>
    </location>
</feature>
<keyword evidence="5 8" id="KW-0812">Transmembrane</keyword>
<reference evidence="9" key="1">
    <citation type="submission" date="2020-10" db="EMBL/GenBank/DDBJ databases">
        <title>Bacterium isolated from coastal waters sediment.</title>
        <authorList>
            <person name="Chen R.-J."/>
            <person name="Lu D.-C."/>
            <person name="Zhu K.-L."/>
            <person name="Du Z.-J."/>
        </authorList>
    </citation>
    <scope>NUCLEOTIDE SEQUENCE</scope>
    <source>
        <strain evidence="9">N1Y112</strain>
    </source>
</reference>
<protein>
    <recommendedName>
        <fullName evidence="8">Probable membrane transporter protein</fullName>
    </recommendedName>
</protein>
<dbReference type="AlphaFoldDB" id="A0A8J7FEM0"/>
<feature type="transmembrane region" description="Helical" evidence="8">
    <location>
        <begin position="12"/>
        <end position="35"/>
    </location>
</feature>
<keyword evidence="10" id="KW-1185">Reference proteome</keyword>
<gene>
    <name evidence="9" type="ORF">IOQ59_00620</name>
</gene>
<sequence>MSYWIDLLGAGVLDLTTVLLLIIAAAFTSFLTAAVGIGGGVLLLAILASILPIGALIPVHGLVQVGSNGSRAMMTWRHIDWPMLRYFAIGAILGAVLASFVVVQLPLEWIQFSVALFILYLVWGPKPAKRELSSRGRIGAGALTTLVSMFVGATGPLVAGFVHRQDYDKLRLTATFASCMTFQHLLKMLVFTVVGFAFWQWLPLVLLMIAGGAVGSWLGLKVLNRVSTRQFKRLFRLVVSVMALRLLWEAASVYMI</sequence>
<organism evidence="9 10">
    <name type="scientific">Pontibacterium sinense</name>
    <dbReference type="NCBI Taxonomy" id="2781979"/>
    <lineage>
        <taxon>Bacteria</taxon>
        <taxon>Pseudomonadati</taxon>
        <taxon>Pseudomonadota</taxon>
        <taxon>Gammaproteobacteria</taxon>
        <taxon>Oceanospirillales</taxon>
        <taxon>Oceanospirillaceae</taxon>
        <taxon>Pontibacterium</taxon>
    </lineage>
</organism>
<dbReference type="EMBL" id="JADEYS010000001">
    <property type="protein sequence ID" value="MBE9395753.1"/>
    <property type="molecule type" value="Genomic_DNA"/>
</dbReference>
<evidence type="ECO:0000256" key="6">
    <source>
        <dbReference type="ARBA" id="ARBA00022989"/>
    </source>
</evidence>
<comment type="similarity">
    <text evidence="2 8">Belongs to the 4-toluene sulfonate uptake permease (TSUP) (TC 2.A.102) family.</text>
</comment>
<feature type="transmembrane region" description="Helical" evidence="8">
    <location>
        <begin position="234"/>
        <end position="255"/>
    </location>
</feature>
<comment type="caution">
    <text evidence="9">The sequence shown here is derived from an EMBL/GenBank/DDBJ whole genome shotgun (WGS) entry which is preliminary data.</text>
</comment>
<name>A0A8J7FEM0_9GAMM</name>
<evidence type="ECO:0000313" key="10">
    <source>
        <dbReference type="Proteomes" id="UP000640333"/>
    </source>
</evidence>
<dbReference type="Proteomes" id="UP000640333">
    <property type="component" value="Unassembled WGS sequence"/>
</dbReference>
<accession>A0A8J7FEM0</accession>
<evidence type="ECO:0000256" key="8">
    <source>
        <dbReference type="RuleBase" id="RU363041"/>
    </source>
</evidence>
<dbReference type="InterPro" id="IPR002781">
    <property type="entry name" value="TM_pro_TauE-like"/>
</dbReference>
<dbReference type="PANTHER" id="PTHR30269">
    <property type="entry name" value="TRANSMEMBRANE PROTEIN YFCA"/>
    <property type="match status" value="1"/>
</dbReference>
<dbReference type="GO" id="GO:0005886">
    <property type="term" value="C:plasma membrane"/>
    <property type="evidence" value="ECO:0007669"/>
    <property type="project" value="UniProtKB-SubCell"/>
</dbReference>
<feature type="transmembrane region" description="Helical" evidence="8">
    <location>
        <begin position="198"/>
        <end position="222"/>
    </location>
</feature>
<keyword evidence="6 8" id="KW-1133">Transmembrane helix</keyword>
<evidence type="ECO:0000256" key="5">
    <source>
        <dbReference type="ARBA" id="ARBA00022692"/>
    </source>
</evidence>
<feature type="transmembrane region" description="Helical" evidence="8">
    <location>
        <begin position="41"/>
        <end position="63"/>
    </location>
</feature>
<keyword evidence="3" id="KW-0813">Transport</keyword>
<evidence type="ECO:0000256" key="4">
    <source>
        <dbReference type="ARBA" id="ARBA00022475"/>
    </source>
</evidence>
<evidence type="ECO:0000313" key="9">
    <source>
        <dbReference type="EMBL" id="MBE9395753.1"/>
    </source>
</evidence>
<proteinExistence type="inferred from homology"/>
<dbReference type="RefSeq" id="WP_193951312.1">
    <property type="nucleotide sequence ID" value="NZ_JADEYS010000001.1"/>
</dbReference>
<feature type="transmembrane region" description="Helical" evidence="8">
    <location>
        <begin position="109"/>
        <end position="126"/>
    </location>
</feature>
<keyword evidence="7 8" id="KW-0472">Membrane</keyword>
<evidence type="ECO:0000256" key="7">
    <source>
        <dbReference type="ARBA" id="ARBA00023136"/>
    </source>
</evidence>
<comment type="subcellular location">
    <subcellularLocation>
        <location evidence="1 8">Cell membrane</location>
        <topology evidence="1 8">Multi-pass membrane protein</topology>
    </subcellularLocation>
</comment>
<keyword evidence="4 8" id="KW-1003">Cell membrane</keyword>